<dbReference type="GO" id="GO:0002098">
    <property type="term" value="P:tRNA wobble uridine modification"/>
    <property type="evidence" value="ECO:0007669"/>
    <property type="project" value="InterPro"/>
</dbReference>
<sequence length="325" mass="37192">MSEPTAQRVLANDFYKASLVLIQDSLQASVEPIIIASTFSPDHLTENTFVKEYCKFDLRVKFKPSSKTSGIQNNSQLINTKIDFENLITQISKIVKQESKVIVVFDSLERFISQSISSTLKFIDSLKKIINDKNHAVFLHHGELNEFRSKHEFSNKPSITKKLFESLFDAVFKLYPHSQLKAWEMPGWFDDDMANRLTLPIPTQRDDSLSSNKAKNTINSLNILPTEKNVAEKALTNVYPSGIFYMVHKKQGGKVKREICEYILKNDEIHIEFPKTFENINDETLSNVVNKDNDPTANIPFNLKLTDEQKSAKENVQLPYLEAQT</sequence>
<dbReference type="Proteomes" id="UP000245591">
    <property type="component" value="Unassembled WGS sequence"/>
</dbReference>
<dbReference type="EMBL" id="MBFU01000267">
    <property type="protein sequence ID" value="PWA00888.1"/>
    <property type="molecule type" value="Genomic_DNA"/>
</dbReference>
<name>A0A2U1J7D8_SMIAN</name>
<keyword evidence="6" id="KW-0963">Cytoplasm</keyword>
<evidence type="ECO:0000256" key="7">
    <source>
        <dbReference type="ARBA" id="ARBA00022694"/>
    </source>
</evidence>
<dbReference type="GO" id="GO:0033588">
    <property type="term" value="C:elongator holoenzyme complex"/>
    <property type="evidence" value="ECO:0007669"/>
    <property type="project" value="InterPro"/>
</dbReference>
<dbReference type="GO" id="GO:0005829">
    <property type="term" value="C:cytosol"/>
    <property type="evidence" value="ECO:0007669"/>
    <property type="project" value="TreeGrafter"/>
</dbReference>
<comment type="pathway">
    <text evidence="3">tRNA modification; 5-methoxycarbonylmethyl-2-thiouridine-tRNA biosynthesis.</text>
</comment>
<dbReference type="GO" id="GO:0000049">
    <property type="term" value="F:tRNA binding"/>
    <property type="evidence" value="ECO:0007669"/>
    <property type="project" value="TreeGrafter"/>
</dbReference>
<evidence type="ECO:0000313" key="10">
    <source>
        <dbReference type="Proteomes" id="UP000245591"/>
    </source>
</evidence>
<accession>A0A2U1J7D8</accession>
<dbReference type="PANTHER" id="PTHR15641">
    <property type="entry name" value="ELONGATOR COMPLEX PROTEIN 5"/>
    <property type="match status" value="1"/>
</dbReference>
<comment type="similarity">
    <text evidence="4">Belongs to the ELP5 family.</text>
</comment>
<evidence type="ECO:0000256" key="4">
    <source>
        <dbReference type="ARBA" id="ARBA00009567"/>
    </source>
</evidence>
<keyword evidence="7" id="KW-0819">tRNA processing</keyword>
<dbReference type="Gene3D" id="3.40.50.300">
    <property type="entry name" value="P-loop containing nucleotide triphosphate hydrolases"/>
    <property type="match status" value="1"/>
</dbReference>
<organism evidence="9 10">
    <name type="scientific">Smittium angustum</name>
    <dbReference type="NCBI Taxonomy" id="133377"/>
    <lineage>
        <taxon>Eukaryota</taxon>
        <taxon>Fungi</taxon>
        <taxon>Fungi incertae sedis</taxon>
        <taxon>Zoopagomycota</taxon>
        <taxon>Kickxellomycotina</taxon>
        <taxon>Harpellomycetes</taxon>
        <taxon>Harpellales</taxon>
        <taxon>Legeriomycetaceae</taxon>
        <taxon>Smittium</taxon>
    </lineage>
</organism>
<comment type="caution">
    <text evidence="9">The sequence shown here is derived from an EMBL/GenBank/DDBJ whole genome shotgun (WGS) entry which is preliminary data.</text>
</comment>
<comment type="subcellular location">
    <subcellularLocation>
        <location evidence="2">Cytoplasm</location>
    </subcellularLocation>
    <subcellularLocation>
        <location evidence="1">Nucleus</location>
    </subcellularLocation>
</comment>
<evidence type="ECO:0000256" key="8">
    <source>
        <dbReference type="ARBA" id="ARBA00023242"/>
    </source>
</evidence>
<dbReference type="AlphaFoldDB" id="A0A2U1J7D8"/>
<dbReference type="InterPro" id="IPR019519">
    <property type="entry name" value="Elp5"/>
</dbReference>
<evidence type="ECO:0000313" key="9">
    <source>
        <dbReference type="EMBL" id="PWA00888.1"/>
    </source>
</evidence>
<keyword evidence="8" id="KW-0539">Nucleus</keyword>
<dbReference type="InterPro" id="IPR027417">
    <property type="entry name" value="P-loop_NTPase"/>
</dbReference>
<protein>
    <recommendedName>
        <fullName evidence="5">Elongator complex protein 5</fullName>
    </recommendedName>
</protein>
<dbReference type="PANTHER" id="PTHR15641:SF1">
    <property type="entry name" value="ELONGATOR COMPLEX PROTEIN 5"/>
    <property type="match status" value="1"/>
</dbReference>
<evidence type="ECO:0000256" key="2">
    <source>
        <dbReference type="ARBA" id="ARBA00004496"/>
    </source>
</evidence>
<evidence type="ECO:0000256" key="3">
    <source>
        <dbReference type="ARBA" id="ARBA00005043"/>
    </source>
</evidence>
<evidence type="ECO:0000256" key="5">
    <source>
        <dbReference type="ARBA" id="ARBA00020264"/>
    </source>
</evidence>
<dbReference type="UniPathway" id="UPA00988"/>
<keyword evidence="10" id="KW-1185">Reference proteome</keyword>
<evidence type="ECO:0000256" key="6">
    <source>
        <dbReference type="ARBA" id="ARBA00022490"/>
    </source>
</evidence>
<dbReference type="Pfam" id="PF10483">
    <property type="entry name" value="Elong_Iki1"/>
    <property type="match status" value="1"/>
</dbReference>
<dbReference type="GO" id="GO:0005634">
    <property type="term" value="C:nucleus"/>
    <property type="evidence" value="ECO:0007669"/>
    <property type="project" value="UniProtKB-SubCell"/>
</dbReference>
<gene>
    <name evidence="9" type="ORF">BB558_003029</name>
</gene>
<evidence type="ECO:0000256" key="1">
    <source>
        <dbReference type="ARBA" id="ARBA00004123"/>
    </source>
</evidence>
<proteinExistence type="inferred from homology"/>
<reference evidence="9 10" key="1">
    <citation type="journal article" date="2018" name="MBio">
        <title>Comparative Genomics Reveals the Core Gene Toolbox for the Fungus-Insect Symbiosis.</title>
        <authorList>
            <person name="Wang Y."/>
            <person name="Stata M."/>
            <person name="Wang W."/>
            <person name="Stajich J.E."/>
            <person name="White M.M."/>
            <person name="Moncalvo J.M."/>
        </authorList>
    </citation>
    <scope>NUCLEOTIDE SEQUENCE [LARGE SCALE GENOMIC DNA]</scope>
    <source>
        <strain evidence="9 10">AUS-126-30</strain>
    </source>
</reference>